<protein>
    <submittedName>
        <fullName evidence="1">Hydroxymethylpyrimidine pyrophosphatase-like HAD family hydrolase</fullName>
    </submittedName>
</protein>
<dbReference type="Proteomes" id="UP000247523">
    <property type="component" value="Unassembled WGS sequence"/>
</dbReference>
<gene>
    <name evidence="1" type="ORF">C8E03_102190</name>
</gene>
<dbReference type="AlphaFoldDB" id="A0A318EV80"/>
<evidence type="ECO:0000313" key="2">
    <source>
        <dbReference type="Proteomes" id="UP000247523"/>
    </source>
</evidence>
<dbReference type="SUPFAM" id="SSF56784">
    <property type="entry name" value="HAD-like"/>
    <property type="match status" value="1"/>
</dbReference>
<dbReference type="InterPro" id="IPR023214">
    <property type="entry name" value="HAD_sf"/>
</dbReference>
<name>A0A318EV80_9FIRM</name>
<accession>A0A318EV80</accession>
<sequence>MNIFNSDIDNTLIYSYKHEIGSNKKCVELYQGREISFMTQYSYERLHKICEKELFVPTTTRTIEQYKRIDFGIDEPDYALVCNGGILLKKGLIDDAWYHKSLDMISNAQSELKKAIEILKMDSNINFEIRNINQLFLFTKSKSPKETLAGLNEKLNLNKVETFTNGLKVYVMPKNLNKGNAVLRLKEKLKAKRIIAAGDSEFDISMLRVADIAFAPELLKKQMQAKTNTNIVPEGILFSDAVLKHILEL</sequence>
<reference evidence="1 2" key="1">
    <citation type="submission" date="2018-05" db="EMBL/GenBank/DDBJ databases">
        <title>Genomic Encyclopedia of Type Strains, Phase IV (KMG-IV): sequencing the most valuable type-strain genomes for metagenomic binning, comparative biology and taxonomic classification.</title>
        <authorList>
            <person name="Goeker M."/>
        </authorList>
    </citation>
    <scope>NUCLEOTIDE SEQUENCE [LARGE SCALE GENOMIC DNA]</scope>
    <source>
        <strain evidence="1 2">DSM 28816</strain>
    </source>
</reference>
<dbReference type="InterPro" id="IPR036412">
    <property type="entry name" value="HAD-like_sf"/>
</dbReference>
<dbReference type="Gene3D" id="3.40.50.1000">
    <property type="entry name" value="HAD superfamily/HAD-like"/>
    <property type="match status" value="2"/>
</dbReference>
<comment type="caution">
    <text evidence="1">The sequence shown here is derived from an EMBL/GenBank/DDBJ whole genome shotgun (WGS) entry which is preliminary data.</text>
</comment>
<organism evidence="1 2">
    <name type="scientific">Lachnotalea glycerini</name>
    <dbReference type="NCBI Taxonomy" id="1763509"/>
    <lineage>
        <taxon>Bacteria</taxon>
        <taxon>Bacillati</taxon>
        <taxon>Bacillota</taxon>
        <taxon>Clostridia</taxon>
        <taxon>Lachnospirales</taxon>
        <taxon>Lachnospiraceae</taxon>
        <taxon>Lachnotalea</taxon>
    </lineage>
</organism>
<keyword evidence="1" id="KW-0378">Hydrolase</keyword>
<proteinExistence type="predicted"/>
<dbReference type="Pfam" id="PF08282">
    <property type="entry name" value="Hydrolase_3"/>
    <property type="match status" value="1"/>
</dbReference>
<dbReference type="GO" id="GO:0016787">
    <property type="term" value="F:hydrolase activity"/>
    <property type="evidence" value="ECO:0007669"/>
    <property type="project" value="UniProtKB-KW"/>
</dbReference>
<dbReference type="RefSeq" id="WP_110290500.1">
    <property type="nucleotide sequence ID" value="NZ_QICS01000002.1"/>
</dbReference>
<evidence type="ECO:0000313" key="1">
    <source>
        <dbReference type="EMBL" id="PXV93422.1"/>
    </source>
</evidence>
<dbReference type="EMBL" id="QICS01000002">
    <property type="protein sequence ID" value="PXV93422.1"/>
    <property type="molecule type" value="Genomic_DNA"/>
</dbReference>